<protein>
    <submittedName>
        <fullName evidence="1">Uncharacterized protein</fullName>
    </submittedName>
</protein>
<sequence length="70" mass="7748">MGKTRCEAPPHWWAEWRLSSFPLLVLSQATKPVTNEPTEAISAIHGDPRHLPSQAVGMIRAPKCQADRSS</sequence>
<keyword evidence="2" id="KW-1185">Reference proteome</keyword>
<dbReference type="Proteomes" id="UP001062846">
    <property type="component" value="Chromosome 11"/>
</dbReference>
<organism evidence="1 2">
    <name type="scientific">Rhododendron molle</name>
    <name type="common">Chinese azalea</name>
    <name type="synonym">Azalea mollis</name>
    <dbReference type="NCBI Taxonomy" id="49168"/>
    <lineage>
        <taxon>Eukaryota</taxon>
        <taxon>Viridiplantae</taxon>
        <taxon>Streptophyta</taxon>
        <taxon>Embryophyta</taxon>
        <taxon>Tracheophyta</taxon>
        <taxon>Spermatophyta</taxon>
        <taxon>Magnoliopsida</taxon>
        <taxon>eudicotyledons</taxon>
        <taxon>Gunneridae</taxon>
        <taxon>Pentapetalae</taxon>
        <taxon>asterids</taxon>
        <taxon>Ericales</taxon>
        <taxon>Ericaceae</taxon>
        <taxon>Ericoideae</taxon>
        <taxon>Rhodoreae</taxon>
        <taxon>Rhododendron</taxon>
    </lineage>
</organism>
<reference evidence="1" key="1">
    <citation type="submission" date="2022-02" db="EMBL/GenBank/DDBJ databases">
        <title>Plant Genome Project.</title>
        <authorList>
            <person name="Zhang R.-G."/>
        </authorList>
    </citation>
    <scope>NUCLEOTIDE SEQUENCE</scope>
    <source>
        <strain evidence="1">AT1</strain>
    </source>
</reference>
<evidence type="ECO:0000313" key="2">
    <source>
        <dbReference type="Proteomes" id="UP001062846"/>
    </source>
</evidence>
<comment type="caution">
    <text evidence="1">The sequence shown here is derived from an EMBL/GenBank/DDBJ whole genome shotgun (WGS) entry which is preliminary data.</text>
</comment>
<gene>
    <name evidence="1" type="ORF">RHMOL_Rhmol11G0050200</name>
</gene>
<proteinExistence type="predicted"/>
<name>A0ACC0LPS8_RHOML</name>
<accession>A0ACC0LPS8</accession>
<dbReference type="EMBL" id="CM046398">
    <property type="protein sequence ID" value="KAI8530344.1"/>
    <property type="molecule type" value="Genomic_DNA"/>
</dbReference>
<evidence type="ECO:0000313" key="1">
    <source>
        <dbReference type="EMBL" id="KAI8530344.1"/>
    </source>
</evidence>